<dbReference type="RefSeq" id="XP_018000499.1">
    <property type="nucleotide sequence ID" value="XM_018147971.1"/>
</dbReference>
<dbReference type="CDD" id="cd24162">
    <property type="entry name" value="Prp3_C"/>
    <property type="match status" value="1"/>
</dbReference>
<feature type="compositionally biased region" description="Low complexity" evidence="5">
    <location>
        <begin position="64"/>
        <end position="78"/>
    </location>
</feature>
<feature type="region of interest" description="Disordered" evidence="5">
    <location>
        <begin position="1"/>
        <end position="135"/>
    </location>
</feature>
<dbReference type="EMBL" id="LFJN01000012">
    <property type="protein sequence ID" value="KPI40536.1"/>
    <property type="molecule type" value="Genomic_DNA"/>
</dbReference>
<accession>A0A0N1NZM3</accession>
<dbReference type="Pfam" id="PF06544">
    <property type="entry name" value="Prp3_C"/>
    <property type="match status" value="1"/>
</dbReference>
<feature type="compositionally biased region" description="Basic and acidic residues" evidence="5">
    <location>
        <begin position="12"/>
        <end position="24"/>
    </location>
</feature>
<comment type="subcellular location">
    <subcellularLocation>
        <location evidence="1">Nucleus</location>
    </subcellularLocation>
</comment>
<feature type="compositionally biased region" description="Pro residues" evidence="5">
    <location>
        <begin position="34"/>
        <end position="43"/>
    </location>
</feature>
<comment type="caution">
    <text evidence="8">The sequence shown here is derived from an EMBL/GenBank/DDBJ whole genome shotgun (WGS) entry which is preliminary data.</text>
</comment>
<dbReference type="STRING" id="1664694.A0A0N1NZM3"/>
<dbReference type="InterPro" id="IPR027104">
    <property type="entry name" value="Prp3"/>
</dbReference>
<proteinExistence type="predicted"/>
<evidence type="ECO:0000256" key="2">
    <source>
        <dbReference type="ARBA" id="ARBA00022664"/>
    </source>
</evidence>
<dbReference type="GO" id="GO:0000398">
    <property type="term" value="P:mRNA splicing, via spliceosome"/>
    <property type="evidence" value="ECO:0007669"/>
    <property type="project" value="InterPro"/>
</dbReference>
<dbReference type="VEuPathDB" id="FungiDB:AB675_7590"/>
<dbReference type="InterPro" id="IPR010541">
    <property type="entry name" value="Prp3_C"/>
</dbReference>
<keyword evidence="8" id="KW-0687">Ribonucleoprotein</keyword>
<evidence type="ECO:0000256" key="3">
    <source>
        <dbReference type="ARBA" id="ARBA00023187"/>
    </source>
</evidence>
<feature type="compositionally biased region" description="Low complexity" evidence="5">
    <location>
        <begin position="89"/>
        <end position="110"/>
    </location>
</feature>
<evidence type="ECO:0000256" key="1">
    <source>
        <dbReference type="ARBA" id="ARBA00004123"/>
    </source>
</evidence>
<dbReference type="PANTHER" id="PTHR14212:SF0">
    <property type="entry name" value="U4_U6 SMALL NUCLEAR RIBONUCLEOPROTEIN PRP3"/>
    <property type="match status" value="1"/>
</dbReference>
<dbReference type="GO" id="GO:0046540">
    <property type="term" value="C:U4/U6 x U5 tri-snRNP complex"/>
    <property type="evidence" value="ECO:0007669"/>
    <property type="project" value="InterPro"/>
</dbReference>
<dbReference type="Pfam" id="PF08572">
    <property type="entry name" value="PRP3"/>
    <property type="match status" value="1"/>
</dbReference>
<dbReference type="OrthoDB" id="10264544at2759"/>
<dbReference type="PANTHER" id="PTHR14212">
    <property type="entry name" value="U4/U6-ASSOCIATED RNA SPLICING FACTOR-RELATED"/>
    <property type="match status" value="1"/>
</dbReference>
<keyword evidence="2" id="KW-0507">mRNA processing</keyword>
<feature type="domain" description="Small nuclear ribonucleoprotein Prp3 C-terminal" evidence="6">
    <location>
        <begin position="425"/>
        <end position="573"/>
    </location>
</feature>
<evidence type="ECO:0000313" key="8">
    <source>
        <dbReference type="EMBL" id="KPI40536.1"/>
    </source>
</evidence>
<dbReference type="GeneID" id="28739851"/>
<dbReference type="AlphaFoldDB" id="A0A0N1NZM3"/>
<evidence type="ECO:0000256" key="4">
    <source>
        <dbReference type="ARBA" id="ARBA00023242"/>
    </source>
</evidence>
<dbReference type="InterPro" id="IPR013881">
    <property type="entry name" value="Pre-mRNA_splic_Prp3_dom"/>
</dbReference>
<sequence length="580" mass="64003">MASTPSSSLKRPHPEDDASSDQKRARSNNGSPRPSTPGTPGAPPKMDVSQIMAQARARAEALKARNAANAPPATTPAASLPTGTSTSDRLAALKARVAAATSRTSTQSTTPLPSHAPPAREDMPRSRGGLDIGMHPLLRDDAQHTAAAGRAQPKFATTLGNRKAQPQIPKKEQLDLTAPSLEELKANPYFDSSIGPANASLRGRKSRQLLFNEQGKYMAQGAALRKQAQLEEMKKRIAESARKAGIDEDLDTERAFLVPEPPAIEWWDEGLVNGDSYDAISNPANLKIDTPDSVVTIYIQFPVALEPPQERNMPAPKPMHLTKTEMAKKRRQQRKANMQEEQAKVRLGLVPPPPPKVTRNNMMRVLGEEAIQDPTAVEARVNREVAARHQTHLDANSARALSKEERHEKLARQQAADESLGIHVRVYKIGSLANGQHRFKISKNAEQDKLTGVCIMNPKFCLLVVEGGAHSINHYDKLMQNRIKWTEIEEPKAVQEGNRAAAEERQQAKWLDAHDEETGELRDLGENKCELIFSGEEKQRAFRKWLGARVCETDGQARDVLARAKMEGMWSVAKSFKRDF</sequence>
<reference evidence="8 9" key="1">
    <citation type="submission" date="2015-06" db="EMBL/GenBank/DDBJ databases">
        <title>Draft genome of the ant-associated black yeast Phialophora attae CBS 131958.</title>
        <authorList>
            <person name="Moreno L.F."/>
            <person name="Stielow B.J."/>
            <person name="de Hoog S."/>
            <person name="Vicente V.A."/>
            <person name="Weiss V.A."/>
            <person name="de Vries M."/>
            <person name="Cruz L.M."/>
            <person name="Souza E.M."/>
        </authorList>
    </citation>
    <scope>NUCLEOTIDE SEQUENCE [LARGE SCALE GENOMIC DNA]</scope>
    <source>
        <strain evidence="8 9">CBS 131958</strain>
    </source>
</reference>
<evidence type="ECO:0000256" key="5">
    <source>
        <dbReference type="SAM" id="MobiDB-lite"/>
    </source>
</evidence>
<dbReference type="Proteomes" id="UP000038010">
    <property type="component" value="Unassembled WGS sequence"/>
</dbReference>
<keyword evidence="3" id="KW-0508">mRNA splicing</keyword>
<evidence type="ECO:0000259" key="7">
    <source>
        <dbReference type="Pfam" id="PF08572"/>
    </source>
</evidence>
<keyword evidence="9" id="KW-1185">Reference proteome</keyword>
<gene>
    <name evidence="8" type="ORF">AB675_7590</name>
</gene>
<evidence type="ECO:0000313" key="9">
    <source>
        <dbReference type="Proteomes" id="UP000038010"/>
    </source>
</evidence>
<protein>
    <submittedName>
        <fullName evidence="8">U4/U5/U6 small nuclear ribonucleoprotein prp3</fullName>
    </submittedName>
</protein>
<keyword evidence="4" id="KW-0539">Nucleus</keyword>
<feature type="domain" description="Pre-mRNA-splicing factor 3" evidence="7">
    <location>
        <begin position="187"/>
        <end position="401"/>
    </location>
</feature>
<evidence type="ECO:0000259" key="6">
    <source>
        <dbReference type="Pfam" id="PF06544"/>
    </source>
</evidence>
<organism evidence="8 9">
    <name type="scientific">Cyphellophora attinorum</name>
    <dbReference type="NCBI Taxonomy" id="1664694"/>
    <lineage>
        <taxon>Eukaryota</taxon>
        <taxon>Fungi</taxon>
        <taxon>Dikarya</taxon>
        <taxon>Ascomycota</taxon>
        <taxon>Pezizomycotina</taxon>
        <taxon>Eurotiomycetes</taxon>
        <taxon>Chaetothyriomycetidae</taxon>
        <taxon>Chaetothyriales</taxon>
        <taxon>Cyphellophoraceae</taxon>
        <taxon>Cyphellophora</taxon>
    </lineage>
</organism>
<name>A0A0N1NZM3_9EURO</name>